<dbReference type="CDD" id="cd17546">
    <property type="entry name" value="REC_hyHK_CKI1_RcsC-like"/>
    <property type="match status" value="1"/>
</dbReference>
<dbReference type="PROSITE" id="PS50110">
    <property type="entry name" value="RESPONSE_REGULATORY"/>
    <property type="match status" value="1"/>
</dbReference>
<protein>
    <recommendedName>
        <fullName evidence="16">Virulence sensor protein BvgS</fullName>
        <ecNumber evidence="3">2.7.13.3</ecNumber>
    </recommendedName>
</protein>
<dbReference type="SUPFAM" id="SSF55785">
    <property type="entry name" value="PYP-like sensor domain (PAS domain)"/>
    <property type="match status" value="1"/>
</dbReference>
<dbReference type="InterPro" id="IPR003594">
    <property type="entry name" value="HATPase_dom"/>
</dbReference>
<evidence type="ECO:0000256" key="16">
    <source>
        <dbReference type="ARBA" id="ARBA00070152"/>
    </source>
</evidence>
<dbReference type="InterPro" id="IPR003661">
    <property type="entry name" value="HisK_dim/P_dom"/>
</dbReference>
<evidence type="ECO:0000256" key="11">
    <source>
        <dbReference type="ARBA" id="ARBA00022989"/>
    </source>
</evidence>
<dbReference type="Pfam" id="PF00072">
    <property type="entry name" value="Response_reg"/>
    <property type="match status" value="1"/>
</dbReference>
<organism evidence="22 23">
    <name type="scientific">Rugamonas rubra</name>
    <dbReference type="NCBI Taxonomy" id="758825"/>
    <lineage>
        <taxon>Bacteria</taxon>
        <taxon>Pseudomonadati</taxon>
        <taxon>Pseudomonadota</taxon>
        <taxon>Betaproteobacteria</taxon>
        <taxon>Burkholderiales</taxon>
        <taxon>Oxalobacteraceae</taxon>
        <taxon>Telluria group</taxon>
        <taxon>Rugamonas</taxon>
    </lineage>
</organism>
<dbReference type="Pfam" id="PF00512">
    <property type="entry name" value="HisKA"/>
    <property type="match status" value="1"/>
</dbReference>
<sequence length="871" mass="95197">MIWARTWIIRQPHLNRPTILNPPASRSGRISIALFVSVALTAVVTVVLTTFALYFYELEKAQRWQQLHRTLSTSADELAVAVALPAWNFDETQIVTIMKSGLSNRDLHASVVQPSSSKHPYILVRNAAGQLDAAEQLPAGAELLVEKRPINAGGQTIGSISVYASPEVLLEQLRQRLYAIGGMILVLDVTLVLSLYLLLWQLILKPLTTIGRYAANVKAGLNPGAAPPRDWFFGELRTLNSSIREMVALLDSRYVAMHASEERLQIASSAAAIGIWDWNILTGEVVWDEQMYRLYGQEGQRVDKPFELFVRMVHPDDAIPARAMLDQALAGDGEFDIECRIIWDDASVHFIKADAMTFRDGEGRPVRMVGVNYDITAHKVAEQELRRHRIHLEELVAERTAALSVAVLQAQAANQAKSIFLANMSHELRTPLNSVIGFSRLMADSKNMLPDEKRNLAIIHRSGHHLLTLINDILELSKVEAGRAVLQTEVVNLAEMMQEVMDMVSMRAGQGGVELVLDCAGMPAGARVDGTKLRQVLLNLMSNAVKFTERGSVTLRVRGAQRGGHCELSCAVLDTGPGIAAEDQQRIFEPFIQAGSGGAREGTGLGLTISREFVALMGGQLTVQSTPGHGACFQFAIPVEVASSLPLEPGLEVAALAAEQRGRRILIVDDNEDGCALLRSLLGPLGFELRSAGDGLRALAEVDQWGPELVFMDWRMPELDGLEATRRIRANGAVVQPRIVMLTASAYAEERAEALQAGADEFMRKPVEQEALYLLLEQQLGLHFLRRPSHGAGLPGGPLSRADLAALPAALRASLRGAVRELNLARVAALLEPLPAEQAVLVGRIEHMLRLHQYPQLCALLEEAGPLALSA</sequence>
<feature type="domain" description="PAC" evidence="21">
    <location>
        <begin position="335"/>
        <end position="387"/>
    </location>
</feature>
<evidence type="ECO:0000256" key="7">
    <source>
        <dbReference type="ARBA" id="ARBA00022729"/>
    </source>
</evidence>
<dbReference type="STRING" id="758825.SAMN02982985_04335"/>
<dbReference type="SUPFAM" id="SSF47384">
    <property type="entry name" value="Homodimeric domain of signal transducing histidine kinase"/>
    <property type="match status" value="1"/>
</dbReference>
<comment type="catalytic activity">
    <reaction evidence="1">
        <text>ATP + protein L-histidine = ADP + protein N-phospho-L-histidine.</text>
        <dbReference type="EC" id="2.7.13.3"/>
    </reaction>
</comment>
<feature type="domain" description="Histidine kinase" evidence="19">
    <location>
        <begin position="423"/>
        <end position="641"/>
    </location>
</feature>
<dbReference type="AlphaFoldDB" id="A0A1I4RHS0"/>
<dbReference type="GO" id="GO:0005524">
    <property type="term" value="F:ATP binding"/>
    <property type="evidence" value="ECO:0007669"/>
    <property type="project" value="UniProtKB-KW"/>
</dbReference>
<evidence type="ECO:0000313" key="23">
    <source>
        <dbReference type="Proteomes" id="UP000199470"/>
    </source>
</evidence>
<dbReference type="PROSITE" id="PS50113">
    <property type="entry name" value="PAC"/>
    <property type="match status" value="1"/>
</dbReference>
<dbReference type="SMART" id="SM00387">
    <property type="entry name" value="HATPase_c"/>
    <property type="match status" value="1"/>
</dbReference>
<dbReference type="EC" id="2.7.13.3" evidence="3"/>
<keyword evidence="14 18" id="KW-0472">Membrane</keyword>
<keyword evidence="23" id="KW-1185">Reference proteome</keyword>
<dbReference type="PANTHER" id="PTHR43047">
    <property type="entry name" value="TWO-COMPONENT HISTIDINE PROTEIN KINASE"/>
    <property type="match status" value="1"/>
</dbReference>
<comment type="function">
    <text evidence="15">Member of the two-component regulatory system BvgS/BvgA. Phosphorylates BvgA via a four-step phosphorelay in response to environmental signals.</text>
</comment>
<proteinExistence type="predicted"/>
<dbReference type="Gene3D" id="3.40.50.2300">
    <property type="match status" value="1"/>
</dbReference>
<evidence type="ECO:0000256" key="9">
    <source>
        <dbReference type="ARBA" id="ARBA00022777"/>
    </source>
</evidence>
<dbReference type="EMBL" id="FOTW01000022">
    <property type="protein sequence ID" value="SFM51493.1"/>
    <property type="molecule type" value="Genomic_DNA"/>
</dbReference>
<evidence type="ECO:0000256" key="15">
    <source>
        <dbReference type="ARBA" id="ARBA00058004"/>
    </source>
</evidence>
<feature type="transmembrane region" description="Helical" evidence="18">
    <location>
        <begin position="30"/>
        <end position="56"/>
    </location>
</feature>
<dbReference type="InterPro" id="IPR000700">
    <property type="entry name" value="PAS-assoc_C"/>
</dbReference>
<dbReference type="InterPro" id="IPR004358">
    <property type="entry name" value="Sig_transdc_His_kin-like_C"/>
</dbReference>
<evidence type="ECO:0000256" key="2">
    <source>
        <dbReference type="ARBA" id="ARBA00004370"/>
    </source>
</evidence>
<evidence type="ECO:0000256" key="18">
    <source>
        <dbReference type="SAM" id="Phobius"/>
    </source>
</evidence>
<feature type="transmembrane region" description="Helical" evidence="18">
    <location>
        <begin position="177"/>
        <end position="200"/>
    </location>
</feature>
<keyword evidence="11 18" id="KW-1133">Transmembrane helix</keyword>
<dbReference type="GO" id="GO:0000155">
    <property type="term" value="F:phosphorelay sensor kinase activity"/>
    <property type="evidence" value="ECO:0007669"/>
    <property type="project" value="InterPro"/>
</dbReference>
<dbReference type="SMART" id="SM00388">
    <property type="entry name" value="HisKA"/>
    <property type="match status" value="1"/>
</dbReference>
<dbReference type="InterPro" id="IPR036097">
    <property type="entry name" value="HisK_dim/P_sf"/>
</dbReference>
<gene>
    <name evidence="22" type="ORF">SAMN02982985_04335</name>
</gene>
<dbReference type="FunFam" id="3.30.565.10:FF:000010">
    <property type="entry name" value="Sensor histidine kinase RcsC"/>
    <property type="match status" value="1"/>
</dbReference>
<dbReference type="Gene3D" id="2.10.70.100">
    <property type="match status" value="1"/>
</dbReference>
<comment type="subcellular location">
    <subcellularLocation>
        <location evidence="2">Membrane</location>
    </subcellularLocation>
</comment>
<evidence type="ECO:0000256" key="12">
    <source>
        <dbReference type="ARBA" id="ARBA00023012"/>
    </source>
</evidence>
<evidence type="ECO:0000256" key="14">
    <source>
        <dbReference type="ARBA" id="ARBA00023136"/>
    </source>
</evidence>
<dbReference type="CDD" id="cd00082">
    <property type="entry name" value="HisKA"/>
    <property type="match status" value="1"/>
</dbReference>
<accession>A0A1I4RHS0</accession>
<evidence type="ECO:0000256" key="6">
    <source>
        <dbReference type="ARBA" id="ARBA00022692"/>
    </source>
</evidence>
<feature type="domain" description="Response regulatory" evidence="20">
    <location>
        <begin position="664"/>
        <end position="780"/>
    </location>
</feature>
<dbReference type="GO" id="GO:0016020">
    <property type="term" value="C:membrane"/>
    <property type="evidence" value="ECO:0007669"/>
    <property type="project" value="UniProtKB-SubCell"/>
</dbReference>
<evidence type="ECO:0000256" key="1">
    <source>
        <dbReference type="ARBA" id="ARBA00000085"/>
    </source>
</evidence>
<dbReference type="Proteomes" id="UP000199470">
    <property type="component" value="Unassembled WGS sequence"/>
</dbReference>
<dbReference type="FunFam" id="1.10.287.130:FF:000004">
    <property type="entry name" value="Ethylene receptor 1"/>
    <property type="match status" value="1"/>
</dbReference>
<keyword evidence="10" id="KW-0067">ATP-binding</keyword>
<keyword evidence="9 22" id="KW-0418">Kinase</keyword>
<dbReference type="SUPFAM" id="SSF52172">
    <property type="entry name" value="CheY-like"/>
    <property type="match status" value="1"/>
</dbReference>
<keyword evidence="5" id="KW-0808">Transferase</keyword>
<evidence type="ECO:0000259" key="20">
    <source>
        <dbReference type="PROSITE" id="PS50110"/>
    </source>
</evidence>
<dbReference type="InterPro" id="IPR005467">
    <property type="entry name" value="His_kinase_dom"/>
</dbReference>
<keyword evidence="7" id="KW-0732">Signal</keyword>
<dbReference type="InterPro" id="IPR013655">
    <property type="entry name" value="PAS_fold_3"/>
</dbReference>
<dbReference type="Gene3D" id="3.30.565.10">
    <property type="entry name" value="Histidine kinase-like ATPase, C-terminal domain"/>
    <property type="match status" value="1"/>
</dbReference>
<dbReference type="Pfam" id="PF08447">
    <property type="entry name" value="PAS_3"/>
    <property type="match status" value="1"/>
</dbReference>
<evidence type="ECO:0000313" key="22">
    <source>
        <dbReference type="EMBL" id="SFM51493.1"/>
    </source>
</evidence>
<feature type="modified residue" description="4-aspartylphosphate" evidence="17">
    <location>
        <position position="713"/>
    </location>
</feature>
<dbReference type="CDD" id="cd16922">
    <property type="entry name" value="HATPase_EvgS-ArcB-TorS-like"/>
    <property type="match status" value="1"/>
</dbReference>
<dbReference type="Pfam" id="PF02518">
    <property type="entry name" value="HATPase_c"/>
    <property type="match status" value="1"/>
</dbReference>
<evidence type="ECO:0000256" key="8">
    <source>
        <dbReference type="ARBA" id="ARBA00022741"/>
    </source>
</evidence>
<evidence type="ECO:0000256" key="3">
    <source>
        <dbReference type="ARBA" id="ARBA00012438"/>
    </source>
</evidence>
<evidence type="ECO:0000256" key="4">
    <source>
        <dbReference type="ARBA" id="ARBA00022553"/>
    </source>
</evidence>
<evidence type="ECO:0000256" key="10">
    <source>
        <dbReference type="ARBA" id="ARBA00022840"/>
    </source>
</evidence>
<dbReference type="Gene3D" id="3.30.450.20">
    <property type="entry name" value="PAS domain"/>
    <property type="match status" value="1"/>
</dbReference>
<evidence type="ECO:0000256" key="5">
    <source>
        <dbReference type="ARBA" id="ARBA00022679"/>
    </source>
</evidence>
<dbReference type="InterPro" id="IPR036890">
    <property type="entry name" value="HATPase_C_sf"/>
</dbReference>
<dbReference type="SUPFAM" id="SSF55874">
    <property type="entry name" value="ATPase domain of HSP90 chaperone/DNA topoisomerase II/histidine kinase"/>
    <property type="match status" value="1"/>
</dbReference>
<dbReference type="PROSITE" id="PS50109">
    <property type="entry name" value="HIS_KIN"/>
    <property type="match status" value="1"/>
</dbReference>
<evidence type="ECO:0000259" key="19">
    <source>
        <dbReference type="PROSITE" id="PS50109"/>
    </source>
</evidence>
<evidence type="ECO:0000256" key="17">
    <source>
        <dbReference type="PROSITE-ProRule" id="PRU00169"/>
    </source>
</evidence>
<evidence type="ECO:0000256" key="13">
    <source>
        <dbReference type="ARBA" id="ARBA00023026"/>
    </source>
</evidence>
<dbReference type="OrthoDB" id="9810730at2"/>
<dbReference type="InterPro" id="IPR035965">
    <property type="entry name" value="PAS-like_dom_sf"/>
</dbReference>
<dbReference type="InterPro" id="IPR001789">
    <property type="entry name" value="Sig_transdc_resp-reg_receiver"/>
</dbReference>
<dbReference type="InterPro" id="IPR011006">
    <property type="entry name" value="CheY-like_superfamily"/>
</dbReference>
<name>A0A1I4RHS0_9BURK</name>
<keyword evidence="8" id="KW-0547">Nucleotide-binding</keyword>
<dbReference type="SMART" id="SM00448">
    <property type="entry name" value="REC"/>
    <property type="match status" value="1"/>
</dbReference>
<keyword evidence="6 18" id="KW-0812">Transmembrane</keyword>
<keyword evidence="4 17" id="KW-0597">Phosphoprotein</keyword>
<dbReference type="Gene3D" id="1.10.287.130">
    <property type="match status" value="1"/>
</dbReference>
<reference evidence="22 23" key="1">
    <citation type="submission" date="2016-10" db="EMBL/GenBank/DDBJ databases">
        <authorList>
            <person name="de Groot N.N."/>
        </authorList>
    </citation>
    <scope>NUCLEOTIDE SEQUENCE [LARGE SCALE GENOMIC DNA]</scope>
    <source>
        <strain evidence="22 23">ATCC 43154</strain>
    </source>
</reference>
<evidence type="ECO:0000259" key="21">
    <source>
        <dbReference type="PROSITE" id="PS50113"/>
    </source>
</evidence>
<keyword evidence="13" id="KW-0843">Virulence</keyword>
<dbReference type="PRINTS" id="PR00344">
    <property type="entry name" value="BCTRLSENSOR"/>
</dbReference>
<keyword evidence="12" id="KW-0902">Two-component regulatory system</keyword>